<feature type="region of interest" description="Disordered" evidence="1">
    <location>
        <begin position="189"/>
        <end position="261"/>
    </location>
</feature>
<dbReference type="AlphaFoldDB" id="A0A9P4JWH5"/>
<name>A0A9P4JWH5_9PLEO</name>
<reference evidence="3" key="1">
    <citation type="journal article" date="2020" name="Stud. Mycol.">
        <title>101 Dothideomycetes genomes: A test case for predicting lifestyles and emergence of pathogens.</title>
        <authorList>
            <person name="Haridas S."/>
            <person name="Albert R."/>
            <person name="Binder M."/>
            <person name="Bloem J."/>
            <person name="LaButti K."/>
            <person name="Salamov A."/>
            <person name="Andreopoulos B."/>
            <person name="Baker S."/>
            <person name="Barry K."/>
            <person name="Bills G."/>
            <person name="Bluhm B."/>
            <person name="Cannon C."/>
            <person name="Castanera R."/>
            <person name="Culley D."/>
            <person name="Daum C."/>
            <person name="Ezra D."/>
            <person name="Gonzalez J."/>
            <person name="Henrissat B."/>
            <person name="Kuo A."/>
            <person name="Liang C."/>
            <person name="Lipzen A."/>
            <person name="Lutzoni F."/>
            <person name="Magnuson J."/>
            <person name="Mondo S."/>
            <person name="Nolan M."/>
            <person name="Ohm R."/>
            <person name="Pangilinan J."/>
            <person name="Park H.-J."/>
            <person name="Ramirez L."/>
            <person name="Alfaro M."/>
            <person name="Sun H."/>
            <person name="Tritt A."/>
            <person name="Yoshinaga Y."/>
            <person name="Zwiers L.-H."/>
            <person name="Turgeon B."/>
            <person name="Goodwin S."/>
            <person name="Spatafora J."/>
            <person name="Crous P."/>
            <person name="Grigoriev I."/>
        </authorList>
    </citation>
    <scope>NUCLEOTIDE SEQUENCE [LARGE SCALE GENOMIC DNA]</scope>
    <source>
        <strain evidence="3">CBS 304.66</strain>
    </source>
</reference>
<dbReference type="EMBL" id="ML986842">
    <property type="protein sequence ID" value="KAF2257791.1"/>
    <property type="molecule type" value="Genomic_DNA"/>
</dbReference>
<accession>A0A9P4JWH5</accession>
<sequence length="327" mass="36232">MPSSRLRPTVSSSPTLWEPRSILNIDEDSRCVGYAPSRGRKCLMPLAQSSLYKVESLLNMLAAKQPDATCPDLQDTLRQLAGFTLCVRFHQGQNSTIVQKWTDRISEAFPRGVVQTTILHQHRDLESTSSRRPNTDSNIRQIASISTATESVPAEVESLRAIIRDAQRQLAELGYPIIVNDVLQSSLMPRQQTPSTSRPSRLLSRVSTSNISSLNLSPSSTSSSSTTSSSTTSTQPSSTHPATSPNQNTTATSRTYQRVPSRLPTTIVSVSRCARTHVPRRPLTEECSICYEDGFLSTQPISDLTSDELIELYWDEDVGHLRLQSQW</sequence>
<keyword evidence="3" id="KW-1185">Reference proteome</keyword>
<feature type="compositionally biased region" description="Low complexity" evidence="1">
    <location>
        <begin position="193"/>
        <end position="245"/>
    </location>
</feature>
<evidence type="ECO:0000313" key="3">
    <source>
        <dbReference type="Proteomes" id="UP000800093"/>
    </source>
</evidence>
<gene>
    <name evidence="2" type="ORF">CC78DRAFT_549639</name>
</gene>
<organism evidence="2 3">
    <name type="scientific">Lojkania enalia</name>
    <dbReference type="NCBI Taxonomy" id="147567"/>
    <lineage>
        <taxon>Eukaryota</taxon>
        <taxon>Fungi</taxon>
        <taxon>Dikarya</taxon>
        <taxon>Ascomycota</taxon>
        <taxon>Pezizomycotina</taxon>
        <taxon>Dothideomycetes</taxon>
        <taxon>Pleosporomycetidae</taxon>
        <taxon>Pleosporales</taxon>
        <taxon>Pleosporales incertae sedis</taxon>
        <taxon>Lojkania</taxon>
    </lineage>
</organism>
<protein>
    <submittedName>
        <fullName evidence="2">Uncharacterized protein</fullName>
    </submittedName>
</protein>
<dbReference type="OrthoDB" id="8062037at2759"/>
<evidence type="ECO:0000256" key="1">
    <source>
        <dbReference type="SAM" id="MobiDB-lite"/>
    </source>
</evidence>
<proteinExistence type="predicted"/>
<evidence type="ECO:0000313" key="2">
    <source>
        <dbReference type="EMBL" id="KAF2257791.1"/>
    </source>
</evidence>
<dbReference type="Proteomes" id="UP000800093">
    <property type="component" value="Unassembled WGS sequence"/>
</dbReference>
<comment type="caution">
    <text evidence="2">The sequence shown here is derived from an EMBL/GenBank/DDBJ whole genome shotgun (WGS) entry which is preliminary data.</text>
</comment>
<feature type="compositionally biased region" description="Polar residues" evidence="1">
    <location>
        <begin position="246"/>
        <end position="261"/>
    </location>
</feature>